<evidence type="ECO:0000256" key="4">
    <source>
        <dbReference type="ARBA" id="ARBA00023004"/>
    </source>
</evidence>
<keyword evidence="2" id="KW-0479">Metal-binding</keyword>
<evidence type="ECO:0000313" key="7">
    <source>
        <dbReference type="EMBL" id="QPS20975.1"/>
    </source>
</evidence>
<dbReference type="RefSeq" id="WP_062792433.1">
    <property type="nucleotide sequence ID" value="NZ_CAMITG010000002.1"/>
</dbReference>
<keyword evidence="3 8" id="KW-0560">Oxidoreductase</keyword>
<evidence type="ECO:0000256" key="3">
    <source>
        <dbReference type="ARBA" id="ARBA00023002"/>
    </source>
</evidence>
<sequence length="179" mass="19235">MAISEVPTSREGAVKKLMEHPLLLSVNGKSIHTQVMTDTPLLLVLRNDLALNGPKYGCGLGECGACTVLIDGIAARSCVIPALGVADRAITTLEGLGDRDHLHPVQRAFIEEQAAQCGYCLNGMIMTTKALLDRNPSPSDGEIRQALSGNLCRCGTHIEILRAVQRAIILCRNEETPHD</sequence>
<dbReference type="Pfam" id="PF01799">
    <property type="entry name" value="Fer2_2"/>
    <property type="match status" value="1"/>
</dbReference>
<dbReference type="Gene3D" id="1.10.150.120">
    <property type="entry name" value="[2Fe-2S]-binding domain"/>
    <property type="match status" value="1"/>
</dbReference>
<evidence type="ECO:0000259" key="6">
    <source>
        <dbReference type="PROSITE" id="PS51085"/>
    </source>
</evidence>
<dbReference type="Gene3D" id="3.10.20.30">
    <property type="match status" value="1"/>
</dbReference>
<dbReference type="InterPro" id="IPR002888">
    <property type="entry name" value="2Fe-2S-bd"/>
</dbReference>
<dbReference type="EMBL" id="CP065673">
    <property type="protein sequence ID" value="QPS20975.1"/>
    <property type="molecule type" value="Genomic_DNA"/>
</dbReference>
<name>A0A2X4UKK8_SERPL</name>
<keyword evidence="5" id="KW-0411">Iron-sulfur</keyword>
<dbReference type="AlphaFoldDB" id="A0A2X4UKK8"/>
<dbReference type="GO" id="GO:0051537">
    <property type="term" value="F:2 iron, 2 sulfur cluster binding"/>
    <property type="evidence" value="ECO:0007669"/>
    <property type="project" value="UniProtKB-KW"/>
</dbReference>
<keyword evidence="10" id="KW-1185">Reference proteome</keyword>
<keyword evidence="4" id="KW-0408">Iron</keyword>
<feature type="domain" description="2Fe-2S ferredoxin-type" evidence="6">
    <location>
        <begin position="20"/>
        <end position="96"/>
    </location>
</feature>
<dbReference type="FunFam" id="1.10.150.120:FF:000003">
    <property type="entry name" value="Carbon monoxide dehydrogenase, small subunit"/>
    <property type="match status" value="1"/>
</dbReference>
<dbReference type="GO" id="GO:0046872">
    <property type="term" value="F:metal ion binding"/>
    <property type="evidence" value="ECO:0007669"/>
    <property type="project" value="UniProtKB-KW"/>
</dbReference>
<keyword evidence="1" id="KW-0001">2Fe-2S</keyword>
<evidence type="ECO:0000313" key="10">
    <source>
        <dbReference type="Proteomes" id="UP000594967"/>
    </source>
</evidence>
<gene>
    <name evidence="8" type="primary">iorA_1</name>
    <name evidence="7" type="ORF">I6G64_00615</name>
    <name evidence="8" type="ORF">NCTC12961_02842</name>
</gene>
<evidence type="ECO:0000313" key="8">
    <source>
        <dbReference type="EMBL" id="SQI39483.1"/>
    </source>
</evidence>
<proteinExistence type="predicted"/>
<dbReference type="Proteomes" id="UP000594967">
    <property type="component" value="Chromosome"/>
</dbReference>
<dbReference type="InterPro" id="IPR036010">
    <property type="entry name" value="2Fe-2S_ferredoxin-like_sf"/>
</dbReference>
<protein>
    <submittedName>
        <fullName evidence="7">(2Fe-2S)-binding protein</fullName>
    </submittedName>
    <submittedName>
        <fullName evidence="8">Isoquinoline 1-oxidoreductase subunit alpha</fullName>
        <ecNumber evidence="8">1.3.99.16</ecNumber>
    </submittedName>
</protein>
<dbReference type="InterPro" id="IPR001041">
    <property type="entry name" value="2Fe-2S_ferredoxin-type"/>
</dbReference>
<reference evidence="7 10" key="2">
    <citation type="submission" date="2020-12" db="EMBL/GenBank/DDBJ databases">
        <title>FDA dAtabase for Regulatory Grade micrObial Sequences (FDA-ARGOS): Supporting development and validation of Infectious Disease Dx tests.</title>
        <authorList>
            <person name="Sproer C."/>
            <person name="Gronow S."/>
            <person name="Severitt S."/>
            <person name="Schroder I."/>
            <person name="Tallon L."/>
            <person name="Sadzewicz L."/>
            <person name="Zhao X."/>
            <person name="Boylan J."/>
            <person name="Ott S."/>
            <person name="Bowen H."/>
            <person name="Vavikolanu K."/>
            <person name="Mehta A."/>
            <person name="Aluvathingal J."/>
            <person name="Nadendla S."/>
            <person name="Lowell S."/>
            <person name="Myers T."/>
            <person name="Yan Y."/>
            <person name="Sichtig H."/>
        </authorList>
    </citation>
    <scope>NUCLEOTIDE SEQUENCE [LARGE SCALE GENOMIC DNA]</scope>
    <source>
        <strain evidence="7 10">FDAARGOS_907</strain>
    </source>
</reference>
<dbReference type="InterPro" id="IPR012675">
    <property type="entry name" value="Beta-grasp_dom_sf"/>
</dbReference>
<evidence type="ECO:0000313" key="9">
    <source>
        <dbReference type="Proteomes" id="UP000248897"/>
    </source>
</evidence>
<dbReference type="SUPFAM" id="SSF54292">
    <property type="entry name" value="2Fe-2S ferredoxin-like"/>
    <property type="match status" value="1"/>
</dbReference>
<dbReference type="EMBL" id="LS483469">
    <property type="protein sequence ID" value="SQI39483.1"/>
    <property type="molecule type" value="Genomic_DNA"/>
</dbReference>
<dbReference type="PROSITE" id="PS00197">
    <property type="entry name" value="2FE2S_FER_1"/>
    <property type="match status" value="1"/>
</dbReference>
<dbReference type="EC" id="1.3.99.16" evidence="8"/>
<accession>A0A2X4UKK8</accession>
<evidence type="ECO:0000256" key="5">
    <source>
        <dbReference type="ARBA" id="ARBA00023014"/>
    </source>
</evidence>
<dbReference type="Pfam" id="PF00111">
    <property type="entry name" value="Fer2"/>
    <property type="match status" value="1"/>
</dbReference>
<evidence type="ECO:0000256" key="1">
    <source>
        <dbReference type="ARBA" id="ARBA00022714"/>
    </source>
</evidence>
<dbReference type="STRING" id="82996.ADP72_24695"/>
<dbReference type="PROSITE" id="PS51085">
    <property type="entry name" value="2FE2S_FER_2"/>
    <property type="match status" value="1"/>
</dbReference>
<evidence type="ECO:0000256" key="2">
    <source>
        <dbReference type="ARBA" id="ARBA00022723"/>
    </source>
</evidence>
<organism evidence="8 9">
    <name type="scientific">Serratia plymuthica</name>
    <dbReference type="NCBI Taxonomy" id="82996"/>
    <lineage>
        <taxon>Bacteria</taxon>
        <taxon>Pseudomonadati</taxon>
        <taxon>Pseudomonadota</taxon>
        <taxon>Gammaproteobacteria</taxon>
        <taxon>Enterobacterales</taxon>
        <taxon>Yersiniaceae</taxon>
        <taxon>Serratia</taxon>
    </lineage>
</organism>
<dbReference type="InterPro" id="IPR051452">
    <property type="entry name" value="Diverse_Oxidoreductases"/>
</dbReference>
<dbReference type="InterPro" id="IPR006058">
    <property type="entry name" value="2Fe2S_fd_BS"/>
</dbReference>
<dbReference type="Proteomes" id="UP000248897">
    <property type="component" value="Chromosome 1"/>
</dbReference>
<dbReference type="GO" id="GO:0047121">
    <property type="term" value="F:isoquinoline 1-oxidoreductase activity"/>
    <property type="evidence" value="ECO:0007669"/>
    <property type="project" value="UniProtKB-EC"/>
</dbReference>
<dbReference type="PANTHER" id="PTHR44379">
    <property type="entry name" value="OXIDOREDUCTASE WITH IRON-SULFUR SUBUNIT"/>
    <property type="match status" value="1"/>
</dbReference>
<dbReference type="SUPFAM" id="SSF47741">
    <property type="entry name" value="CO dehydrogenase ISP C-domain like"/>
    <property type="match status" value="1"/>
</dbReference>
<dbReference type="InterPro" id="IPR036884">
    <property type="entry name" value="2Fe-2S-bd_dom_sf"/>
</dbReference>
<reference evidence="8 9" key="1">
    <citation type="submission" date="2018-06" db="EMBL/GenBank/DDBJ databases">
        <authorList>
            <consortium name="Pathogen Informatics"/>
            <person name="Doyle S."/>
        </authorList>
    </citation>
    <scope>NUCLEOTIDE SEQUENCE [LARGE SCALE GENOMIC DNA]</scope>
    <source>
        <strain evidence="8 9">NCTC12961</strain>
    </source>
</reference>
<dbReference type="PANTHER" id="PTHR44379:SF6">
    <property type="entry name" value="BLR6046 PROTEIN"/>
    <property type="match status" value="1"/>
</dbReference>